<evidence type="ECO:0000256" key="3">
    <source>
        <dbReference type="ARBA" id="ARBA00023136"/>
    </source>
</evidence>
<reference evidence="7 8" key="1">
    <citation type="submission" date="2018-06" db="EMBL/GenBank/DDBJ databases">
        <authorList>
            <consortium name="Pathogen Informatics"/>
            <person name="Doyle S."/>
        </authorList>
    </citation>
    <scope>NUCLEOTIDE SEQUENCE [LARGE SCALE GENOMIC DNA]</scope>
    <source>
        <strain evidence="7 8">NCTC10821</strain>
    </source>
</reference>
<keyword evidence="2" id="KW-0732">Signal</keyword>
<name>A0A378TEW6_9MYCO</name>
<evidence type="ECO:0000256" key="4">
    <source>
        <dbReference type="ARBA" id="ARBA00023139"/>
    </source>
</evidence>
<evidence type="ECO:0000313" key="8">
    <source>
        <dbReference type="Proteomes" id="UP000254978"/>
    </source>
</evidence>
<dbReference type="EMBL" id="UGQT01000001">
    <property type="protein sequence ID" value="STZ59352.1"/>
    <property type="molecule type" value="Genomic_DNA"/>
</dbReference>
<dbReference type="AlphaFoldDB" id="A0A378TEW6"/>
<evidence type="ECO:0000256" key="1">
    <source>
        <dbReference type="ARBA" id="ARBA00022475"/>
    </source>
</evidence>
<gene>
    <name evidence="7" type="ORF">NCTC10821_02880</name>
</gene>
<keyword evidence="5 7" id="KW-0449">Lipoprotein</keyword>
<feature type="region of interest" description="Disordered" evidence="6">
    <location>
        <begin position="30"/>
        <end position="52"/>
    </location>
</feature>
<dbReference type="Proteomes" id="UP000254978">
    <property type="component" value="Unassembled WGS sequence"/>
</dbReference>
<accession>A0A378TEW6</accession>
<dbReference type="Pfam" id="PF05481">
    <property type="entry name" value="Myco_19_kDa"/>
    <property type="match status" value="1"/>
</dbReference>
<sequence length="179" mass="17555">MKRELGRGIGLAVSGAAIAVAGLVGCSGDQSANETMSSASETVESGASSATSVITSATDAAKGNPPPGSATVTIDGQEQNIEGQSVCTNLGGNIQIAIGNATQGIGAQVTEADPPVVKQVGLGNVNGVAIGYTEGLPGGEATAEKDGNTYKITGSATGVDMANPMQPMTKTFEIAVTCP</sequence>
<dbReference type="GO" id="GO:0016020">
    <property type="term" value="C:membrane"/>
    <property type="evidence" value="ECO:0007669"/>
    <property type="project" value="InterPro"/>
</dbReference>
<dbReference type="PROSITE" id="PS51257">
    <property type="entry name" value="PROKAR_LIPOPROTEIN"/>
    <property type="match status" value="1"/>
</dbReference>
<protein>
    <submittedName>
        <fullName evidence="7">Conserved lipoprotein/antigen</fullName>
    </submittedName>
</protein>
<evidence type="ECO:0000313" key="7">
    <source>
        <dbReference type="EMBL" id="STZ59352.1"/>
    </source>
</evidence>
<keyword evidence="3" id="KW-0472">Membrane</keyword>
<dbReference type="InterPro" id="IPR008691">
    <property type="entry name" value="LpqH"/>
</dbReference>
<keyword evidence="4" id="KW-0564">Palmitate</keyword>
<evidence type="ECO:0000256" key="6">
    <source>
        <dbReference type="SAM" id="MobiDB-lite"/>
    </source>
</evidence>
<proteinExistence type="predicted"/>
<feature type="compositionally biased region" description="Polar residues" evidence="6">
    <location>
        <begin position="30"/>
        <end position="43"/>
    </location>
</feature>
<evidence type="ECO:0000256" key="2">
    <source>
        <dbReference type="ARBA" id="ARBA00022729"/>
    </source>
</evidence>
<keyword evidence="1" id="KW-1003">Cell membrane</keyword>
<evidence type="ECO:0000256" key="5">
    <source>
        <dbReference type="ARBA" id="ARBA00023288"/>
    </source>
</evidence>
<organism evidence="7 8">
    <name type="scientific">Mycolicibacterium tokaiense</name>
    <dbReference type="NCBI Taxonomy" id="39695"/>
    <lineage>
        <taxon>Bacteria</taxon>
        <taxon>Bacillati</taxon>
        <taxon>Actinomycetota</taxon>
        <taxon>Actinomycetes</taxon>
        <taxon>Mycobacteriales</taxon>
        <taxon>Mycobacteriaceae</taxon>
        <taxon>Mycolicibacterium</taxon>
    </lineage>
</organism>
<keyword evidence="8" id="KW-1185">Reference proteome</keyword>